<dbReference type="EMBL" id="AGDV01000010">
    <property type="protein sequence ID" value="EMB33742.1"/>
    <property type="molecule type" value="Genomic_DNA"/>
</dbReference>
<dbReference type="SUPFAM" id="SSF56954">
    <property type="entry name" value="Outer membrane efflux proteins (OEP)"/>
    <property type="match status" value="1"/>
</dbReference>
<evidence type="ECO:0000313" key="1">
    <source>
        <dbReference type="EMBL" id="EMB33742.1"/>
    </source>
</evidence>
<dbReference type="GO" id="GO:0015562">
    <property type="term" value="F:efflux transmembrane transporter activity"/>
    <property type="evidence" value="ECO:0007669"/>
    <property type="project" value="InterPro"/>
</dbReference>
<gene>
    <name evidence="1" type="ORF">HMPREF9726_01122</name>
</gene>
<reference evidence="1" key="1">
    <citation type="submission" date="2012-01" db="EMBL/GenBank/DDBJ databases">
        <title>The Genome Sequence of Treponema denticola H-22.</title>
        <authorList>
            <consortium name="The Broad Institute Genome Sequencing Platform"/>
            <person name="Earl A."/>
            <person name="Ward D."/>
            <person name="Feldgarden M."/>
            <person name="Gevers D."/>
            <person name="Blanton J.M."/>
            <person name="Fenno C.J."/>
            <person name="Baranova O.V."/>
            <person name="Mathney J."/>
            <person name="Dewhirst F.E."/>
            <person name="Izard J."/>
            <person name="Young S.K."/>
            <person name="Zeng Q."/>
            <person name="Gargeya S."/>
            <person name="Fitzgerald M."/>
            <person name="Haas B."/>
            <person name="Abouelleil A."/>
            <person name="Alvarado L."/>
            <person name="Arachchi H.M."/>
            <person name="Berlin A."/>
            <person name="Chapman S.B."/>
            <person name="Gearin G."/>
            <person name="Goldberg J."/>
            <person name="Griggs A."/>
            <person name="Gujja S."/>
            <person name="Hansen M."/>
            <person name="Heiman D."/>
            <person name="Howarth C."/>
            <person name="Larimer J."/>
            <person name="Lui A."/>
            <person name="MacDonald P.J.P."/>
            <person name="McCowen C."/>
            <person name="Montmayeur A."/>
            <person name="Murphy C."/>
            <person name="Neiman D."/>
            <person name="Pearson M."/>
            <person name="Priest M."/>
            <person name="Roberts A."/>
            <person name="Saif S."/>
            <person name="Shea T."/>
            <person name="Sisk P."/>
            <person name="Stolte C."/>
            <person name="Sykes S."/>
            <person name="Wortman J."/>
            <person name="Nusbaum C."/>
            <person name="Birren B."/>
        </authorList>
    </citation>
    <scope>NUCLEOTIDE SEQUENCE [LARGE SCALE GENOMIC DNA]</scope>
    <source>
        <strain evidence="1">H-22</strain>
    </source>
</reference>
<accession>A0A0E2E4T7</accession>
<dbReference type="RefSeq" id="WP_002684099.1">
    <property type="nucleotide sequence ID" value="NZ_CM001795.1"/>
</dbReference>
<evidence type="ECO:0008006" key="2">
    <source>
        <dbReference type="Google" id="ProtNLM"/>
    </source>
</evidence>
<dbReference type="PATRIC" id="fig|999432.5.peg.1169"/>
<dbReference type="HOGENOM" id="CLU_046708_0_0_12"/>
<dbReference type="AlphaFoldDB" id="A0A0E2E4T7"/>
<dbReference type="Gene3D" id="1.20.1600.10">
    <property type="entry name" value="Outer membrane efflux proteins (OEP)"/>
    <property type="match status" value="1"/>
</dbReference>
<proteinExistence type="predicted"/>
<organism evidence="1">
    <name type="scientific">Treponema denticola H-22</name>
    <dbReference type="NCBI Taxonomy" id="999432"/>
    <lineage>
        <taxon>Bacteria</taxon>
        <taxon>Pseudomonadati</taxon>
        <taxon>Spirochaetota</taxon>
        <taxon>Spirochaetia</taxon>
        <taxon>Spirochaetales</taxon>
        <taxon>Treponemataceae</taxon>
        <taxon>Treponema</taxon>
    </lineage>
</organism>
<name>A0A0E2E4T7_TREDN</name>
<sequence length="469" mass="54613">MKKFVLNIIFGLILFSANAEIKMEVGIKEFFDKINPLIEKNQQYKKMELSFKFNERLLFSEFAGWMPFPYLDVNTSVSGTELDKHYKAFDIAASLGISQRLPLGMSLNLTGKQSCGIFFDNKPDYSYKFSSSAGLNVPLWFMAPSALPDFVKQEFGLYQNKRRLSMLERDKNKKALIIKMISAIGSEKILKKKLELLKNVQNWNIEEKQKNEILFSQGRLSVLDFSEKNKKIRQEEILLFQAEQSYEALIGEIESMGLTFRDLSEDVDSWLDFFENFAFYLQREASAGDELSLVQHEVSWMQSVKNFNNNIPKLFLSFGADVLPSKDRYPSFPAAFMGYWKDNPRLKWSVSMNLRINLSPLHDDFRLNKNFKILKEINSLNEAFLRRSLEEEKKKGLKNIEKALFTSEMSKSSLEIQKKYFTLAEELYKQGKSSIHELYAAKNLLEDTQINYYAERLAYILTVLQTYNF</sequence>
<comment type="caution">
    <text evidence="1">The sequence shown here is derived from an EMBL/GenBank/DDBJ whole genome shotgun (WGS) entry which is preliminary data.</text>
</comment>
<protein>
    <recommendedName>
        <fullName evidence="2">Outer membrane efflux protein</fullName>
    </recommendedName>
</protein>
<dbReference type="Proteomes" id="UP000011705">
    <property type="component" value="Chromosome"/>
</dbReference>